<keyword evidence="11" id="KW-0675">Receptor</keyword>
<dbReference type="InterPro" id="IPR001881">
    <property type="entry name" value="EGF-like_Ca-bd_dom"/>
</dbReference>
<dbReference type="FunFam" id="2.10.25.10:FF:000009">
    <property type="entry name" value="Low-density lipoprotein receptor isoform 1"/>
    <property type="match status" value="1"/>
</dbReference>
<feature type="domain" description="EGF-like" evidence="19">
    <location>
        <begin position="382"/>
        <end position="423"/>
    </location>
</feature>
<dbReference type="PROSITE" id="PS01209">
    <property type="entry name" value="LDLRA_1"/>
    <property type="match status" value="3"/>
</dbReference>
<protein>
    <submittedName>
        <fullName evidence="21">Very low-density lipoprotein receptor</fullName>
    </submittedName>
</protein>
<keyword evidence="8 16" id="KW-1133">Transmembrane helix</keyword>
<dbReference type="GO" id="GO:0042562">
    <property type="term" value="F:hormone binding"/>
    <property type="evidence" value="ECO:0007669"/>
    <property type="project" value="TreeGrafter"/>
</dbReference>
<evidence type="ECO:0000256" key="5">
    <source>
        <dbReference type="ARBA" id="ARBA00022692"/>
    </source>
</evidence>
<keyword evidence="6 17" id="KW-0732">Signal</keyword>
<evidence type="ECO:0000259" key="19">
    <source>
        <dbReference type="SMART" id="SM00181"/>
    </source>
</evidence>
<dbReference type="Pfam" id="PF00058">
    <property type="entry name" value="Ldl_recept_b"/>
    <property type="match status" value="2"/>
</dbReference>
<feature type="signal peptide" evidence="17">
    <location>
        <begin position="1"/>
        <end position="23"/>
    </location>
</feature>
<feature type="repeat" description="LDL-receptor class B" evidence="14">
    <location>
        <begin position="661"/>
        <end position="705"/>
    </location>
</feature>
<dbReference type="InterPro" id="IPR023415">
    <property type="entry name" value="LDLR_class-A_CS"/>
</dbReference>
<reference evidence="21" key="2">
    <citation type="submission" date="2020-10" db="UniProtKB">
        <authorList>
            <consortium name="WormBaseParasite"/>
        </authorList>
    </citation>
    <scope>IDENTIFICATION</scope>
</reference>
<evidence type="ECO:0000256" key="7">
    <source>
        <dbReference type="ARBA" id="ARBA00022737"/>
    </source>
</evidence>
<dbReference type="Gene3D" id="2.10.25.10">
    <property type="entry name" value="Laminin"/>
    <property type="match status" value="1"/>
</dbReference>
<dbReference type="PROSITE" id="PS01187">
    <property type="entry name" value="EGF_CA"/>
    <property type="match status" value="1"/>
</dbReference>
<dbReference type="GO" id="GO:0006898">
    <property type="term" value="P:receptor-mediated endocytosis"/>
    <property type="evidence" value="ECO:0007669"/>
    <property type="project" value="TreeGrafter"/>
</dbReference>
<feature type="disulfide bond" evidence="13">
    <location>
        <begin position="193"/>
        <end position="205"/>
    </location>
</feature>
<evidence type="ECO:0000256" key="2">
    <source>
        <dbReference type="ARBA" id="ARBA00004479"/>
    </source>
</evidence>
<dbReference type="SMART" id="SM00181">
    <property type="entry name" value="EGF"/>
    <property type="match status" value="5"/>
</dbReference>
<dbReference type="GO" id="GO:0005509">
    <property type="term" value="F:calcium ion binding"/>
    <property type="evidence" value="ECO:0007669"/>
    <property type="project" value="InterPro"/>
</dbReference>
<dbReference type="Gene3D" id="2.120.10.30">
    <property type="entry name" value="TolB, C-terminal domain"/>
    <property type="match status" value="1"/>
</dbReference>
<comment type="subcellular location">
    <subcellularLocation>
        <location evidence="1">Endomembrane system</location>
    </subcellularLocation>
    <subcellularLocation>
        <location evidence="2">Membrane</location>
        <topology evidence="2">Single-pass type I membrane protein</topology>
    </subcellularLocation>
</comment>
<evidence type="ECO:0000256" key="6">
    <source>
        <dbReference type="ARBA" id="ARBA00022729"/>
    </source>
</evidence>
<dbReference type="PROSITE" id="PS50068">
    <property type="entry name" value="LDLRA_2"/>
    <property type="match status" value="6"/>
</dbReference>
<feature type="repeat" description="LDL-receptor class B" evidence="14">
    <location>
        <begin position="573"/>
        <end position="615"/>
    </location>
</feature>
<feature type="disulfide bond" evidence="13">
    <location>
        <begin position="33"/>
        <end position="45"/>
    </location>
</feature>
<feature type="disulfide bond" evidence="13">
    <location>
        <begin position="302"/>
        <end position="317"/>
    </location>
</feature>
<dbReference type="PANTHER" id="PTHR22722">
    <property type="entry name" value="LOW-DENSITY LIPOPROTEIN RECEPTOR-RELATED PROTEIN 2-RELATED"/>
    <property type="match status" value="1"/>
</dbReference>
<dbReference type="InterPro" id="IPR000152">
    <property type="entry name" value="EGF-type_Asp/Asn_hydroxyl_site"/>
</dbReference>
<keyword evidence="12" id="KW-0325">Glycoprotein</keyword>
<feature type="repeat" description="LDL-receptor class B" evidence="14">
    <location>
        <begin position="616"/>
        <end position="660"/>
    </location>
</feature>
<keyword evidence="3" id="KW-0245">EGF-like domain</keyword>
<dbReference type="PRINTS" id="PR00261">
    <property type="entry name" value="LDLRECEPTOR"/>
</dbReference>
<dbReference type="InterPro" id="IPR000742">
    <property type="entry name" value="EGF"/>
</dbReference>
<dbReference type="InterPro" id="IPR002172">
    <property type="entry name" value="LDrepeatLR_classA_rpt"/>
</dbReference>
<evidence type="ECO:0000256" key="12">
    <source>
        <dbReference type="ARBA" id="ARBA00023180"/>
    </source>
</evidence>
<feature type="transmembrane region" description="Helical" evidence="16">
    <location>
        <begin position="828"/>
        <end position="849"/>
    </location>
</feature>
<feature type="domain" description="EGF-like" evidence="19">
    <location>
        <begin position="281"/>
        <end position="318"/>
    </location>
</feature>
<keyword evidence="4" id="KW-0254">Endocytosis</keyword>
<feature type="disulfide bond" evidence="13">
    <location>
        <begin position="159"/>
        <end position="174"/>
    </location>
</feature>
<evidence type="ECO:0000313" key="20">
    <source>
        <dbReference type="Proteomes" id="UP000492821"/>
    </source>
</evidence>
<dbReference type="InterPro" id="IPR011042">
    <property type="entry name" value="6-blade_b-propeller_TolB-like"/>
</dbReference>
<feature type="disulfide bond" evidence="13">
    <location>
        <begin position="113"/>
        <end position="128"/>
    </location>
</feature>
<dbReference type="Proteomes" id="UP000492821">
    <property type="component" value="Unassembled WGS sequence"/>
</dbReference>
<dbReference type="PROSITE" id="PS51120">
    <property type="entry name" value="LDLRB"/>
    <property type="match status" value="3"/>
</dbReference>
<keyword evidence="10 13" id="KW-1015">Disulfide bond</keyword>
<evidence type="ECO:0000256" key="4">
    <source>
        <dbReference type="ARBA" id="ARBA00022583"/>
    </source>
</evidence>
<dbReference type="WBParaSite" id="Pan_g23184.t1">
    <property type="protein sequence ID" value="Pan_g23184.t1"/>
    <property type="gene ID" value="Pan_g23184"/>
</dbReference>
<keyword evidence="9 16" id="KW-0472">Membrane</keyword>
<evidence type="ECO:0000256" key="14">
    <source>
        <dbReference type="PROSITE-ProRule" id="PRU00461"/>
    </source>
</evidence>
<dbReference type="InterPro" id="IPR051221">
    <property type="entry name" value="LDLR-related"/>
</dbReference>
<dbReference type="Gene3D" id="4.10.400.10">
    <property type="entry name" value="Low-density Lipoprotein Receptor"/>
    <property type="match status" value="6"/>
</dbReference>
<feature type="domain" description="EGF-like" evidence="19">
    <location>
        <begin position="32"/>
        <end position="68"/>
    </location>
</feature>
<evidence type="ECO:0000256" key="9">
    <source>
        <dbReference type="ARBA" id="ARBA00023136"/>
    </source>
</evidence>
<dbReference type="GO" id="GO:0012505">
    <property type="term" value="C:endomembrane system"/>
    <property type="evidence" value="ECO:0007669"/>
    <property type="project" value="UniProtKB-SubCell"/>
</dbReference>
<accession>A0A7E4VR66</accession>
<dbReference type="PANTHER" id="PTHR22722:SF14">
    <property type="entry name" value="MEGALIN, ISOFORM A"/>
    <property type="match status" value="1"/>
</dbReference>
<dbReference type="GO" id="GO:0016324">
    <property type="term" value="C:apical plasma membrane"/>
    <property type="evidence" value="ECO:0007669"/>
    <property type="project" value="TreeGrafter"/>
</dbReference>
<evidence type="ECO:0000256" key="16">
    <source>
        <dbReference type="SAM" id="Phobius"/>
    </source>
</evidence>
<dbReference type="SMART" id="SM00179">
    <property type="entry name" value="EGF_CA"/>
    <property type="match status" value="1"/>
</dbReference>
<evidence type="ECO:0000256" key="8">
    <source>
        <dbReference type="ARBA" id="ARBA00022989"/>
    </source>
</evidence>
<dbReference type="InterPro" id="IPR018097">
    <property type="entry name" value="EGF_Ca-bd_CS"/>
</dbReference>
<dbReference type="Pfam" id="PF00057">
    <property type="entry name" value="Ldl_recept_a"/>
    <property type="match status" value="6"/>
</dbReference>
<proteinExistence type="predicted"/>
<dbReference type="CDD" id="cd00112">
    <property type="entry name" value="LDLa"/>
    <property type="match status" value="6"/>
</dbReference>
<evidence type="ECO:0000313" key="21">
    <source>
        <dbReference type="WBParaSite" id="Pan_g23184.t1"/>
    </source>
</evidence>
<evidence type="ECO:0000256" key="11">
    <source>
        <dbReference type="ARBA" id="ARBA00023170"/>
    </source>
</evidence>
<dbReference type="CDD" id="cd00054">
    <property type="entry name" value="EGF_CA"/>
    <property type="match status" value="1"/>
</dbReference>
<evidence type="ECO:0000256" key="10">
    <source>
        <dbReference type="ARBA" id="ARBA00023157"/>
    </source>
</evidence>
<organism evidence="20 21">
    <name type="scientific">Panagrellus redivivus</name>
    <name type="common">Microworm</name>
    <dbReference type="NCBI Taxonomy" id="6233"/>
    <lineage>
        <taxon>Eukaryota</taxon>
        <taxon>Metazoa</taxon>
        <taxon>Ecdysozoa</taxon>
        <taxon>Nematoda</taxon>
        <taxon>Chromadorea</taxon>
        <taxon>Rhabditida</taxon>
        <taxon>Tylenchina</taxon>
        <taxon>Panagrolaimomorpha</taxon>
        <taxon>Panagrolaimoidea</taxon>
        <taxon>Panagrolaimidae</taxon>
        <taxon>Panagrellus</taxon>
    </lineage>
</organism>
<dbReference type="GO" id="GO:0043235">
    <property type="term" value="C:receptor complex"/>
    <property type="evidence" value="ECO:0007669"/>
    <property type="project" value="TreeGrafter"/>
</dbReference>
<evidence type="ECO:0000256" key="17">
    <source>
        <dbReference type="SAM" id="SignalP"/>
    </source>
</evidence>
<dbReference type="SMART" id="SM00135">
    <property type="entry name" value="LY"/>
    <property type="match status" value="5"/>
</dbReference>
<feature type="disulfide bond" evidence="13">
    <location>
        <begin position="40"/>
        <end position="58"/>
    </location>
</feature>
<evidence type="ECO:0000256" key="1">
    <source>
        <dbReference type="ARBA" id="ARBA00004308"/>
    </source>
</evidence>
<comment type="caution">
    <text evidence="13">Lacks conserved residue(s) required for the propagation of feature annotation.</text>
</comment>
<keyword evidence="20" id="KW-1185">Reference proteome</keyword>
<sequence length="934" mass="103265">MPSATQNLFILIYLCSLIAYGYGDGENTPEPTCGIGMFDCGHHNCIPRSWRCDGDVDCLNGADEKSCSAAPTVQCDPETHYQCKPSPGGSVKPRARIFAQTFPVSCIPHAWKCDGEVDCPEKDDELGCSPAEVHCGDGQFKCPGYQHHQTSCIPNSWVCDGESDCVDMADEKNCTDKTVLTLGGILSAKKPNCSADEFQCADGTCIFGIWKCDGESDCKDNSDEDMKLCKTNNTCDPTTHFQCADNHFCLPMSWRCDSQPDCPDHSDERNCTEVKRMHEVKCAGDEWQCKNKAECIRSNWRCDLDNDCTDGSDEEDCSNSELTCGVDETLCDDGICRVDCAPVKPHLGCDDDREYACDNSTCINLDKLCSDNSSANNCIKSVCAQKIHRCDNKNPHCKCRTTHLGGEVCYCPPGFERRGEQCVDIDECQQPGVCDQKCVNLVGSFKCDCYHGFKLTGGTVVDGESVAKDASKCRAIGNDPLLLLSNRAMIRQFDIVNNRYHPLVSKLESAVAMDYWHQNRTLIWSDVSKEQIMICHINVSTDNVIGCIEGGNLTLISKNVSTPDGLAIDWVHGLLFWTDTGLDTVNVFDLNTQKRKVLFDTGLEEPRAIAVDPSAGLIFWTDWGARGRIERAGMDGQNRIEILNGDTVRWPNGLAVDIYDQRVYWADAKIKAISSCDYWGKNVRTVLHSHKHLRHPFSVAVFEERIYWTDWDHEGVLTANKFTGEDVKTVMSGVTGPMTVRIYHQMAQPDQTNKCQMHQCQHLCLPKAHIREATAEVEGVLQGLPYTCGCDIGFRSSLMDITQCTPEGLLGEVIRQEVTGAGTASDNFLFGFFVIGLVVSAVLIGGYIYRQRRFSRFTALQFDNPIYRRTVEDVEGELEIFGDNSVGAIPANQEPRLVLSHSANGAANGIANGHGGPPPYGVSHDPLNDNRGIY</sequence>
<keyword evidence="7" id="KW-0677">Repeat</keyword>
<evidence type="ECO:0000256" key="3">
    <source>
        <dbReference type="ARBA" id="ARBA00022536"/>
    </source>
</evidence>
<dbReference type="SUPFAM" id="SSF57424">
    <property type="entry name" value="LDL receptor-like module"/>
    <property type="match status" value="6"/>
</dbReference>
<dbReference type="Pfam" id="PF07645">
    <property type="entry name" value="EGF_CA"/>
    <property type="match status" value="1"/>
</dbReference>
<feature type="domain" description="EGF-like" evidence="19">
    <location>
        <begin position="427"/>
        <end position="474"/>
    </location>
</feature>
<feature type="domain" description="EGF-like calcium-binding" evidence="18">
    <location>
        <begin position="424"/>
        <end position="474"/>
    </location>
</feature>
<dbReference type="InterPro" id="IPR009030">
    <property type="entry name" value="Growth_fac_rcpt_cys_sf"/>
</dbReference>
<name>A0A7E4VR66_PANRE</name>
<dbReference type="FunFam" id="2.120.10.30:FF:000241">
    <property type="entry name" value="Low-density lipoprotein receptor-related protein 6"/>
    <property type="match status" value="1"/>
</dbReference>
<feature type="chain" id="PRO_5028899226" evidence="17">
    <location>
        <begin position="24"/>
        <end position="934"/>
    </location>
</feature>
<feature type="domain" description="EGF-like" evidence="19">
    <location>
        <begin position="754"/>
        <end position="805"/>
    </location>
</feature>
<keyword evidence="5 16" id="KW-0812">Transmembrane</keyword>
<evidence type="ECO:0000256" key="15">
    <source>
        <dbReference type="SAM" id="MobiDB-lite"/>
    </source>
</evidence>
<feature type="disulfide bond" evidence="13">
    <location>
        <begin position="256"/>
        <end position="271"/>
    </location>
</feature>
<feature type="disulfide bond" evidence="13">
    <location>
        <begin position="52"/>
        <end position="67"/>
    </location>
</feature>
<dbReference type="InterPro" id="IPR049883">
    <property type="entry name" value="NOTCH1_EGF-like"/>
</dbReference>
<evidence type="ECO:0000259" key="18">
    <source>
        <dbReference type="SMART" id="SM00179"/>
    </source>
</evidence>
<dbReference type="SUPFAM" id="SSF63825">
    <property type="entry name" value="YWTD domain"/>
    <property type="match status" value="1"/>
</dbReference>
<dbReference type="InterPro" id="IPR036055">
    <property type="entry name" value="LDL_receptor-like_sf"/>
</dbReference>
<dbReference type="InterPro" id="IPR000033">
    <property type="entry name" value="LDLR_classB_rpt"/>
</dbReference>
<dbReference type="PROSITE" id="PS00010">
    <property type="entry name" value="ASX_HYDROXYL"/>
    <property type="match status" value="1"/>
</dbReference>
<reference evidence="20" key="1">
    <citation type="journal article" date="2013" name="Genetics">
        <title>The draft genome and transcriptome of Panagrellus redivivus are shaped by the harsh demands of a free-living lifestyle.</title>
        <authorList>
            <person name="Srinivasan J."/>
            <person name="Dillman A.R."/>
            <person name="Macchietto M.G."/>
            <person name="Heikkinen L."/>
            <person name="Lakso M."/>
            <person name="Fracchia K.M."/>
            <person name="Antoshechkin I."/>
            <person name="Mortazavi A."/>
            <person name="Wong G."/>
            <person name="Sternberg P.W."/>
        </authorList>
    </citation>
    <scope>NUCLEOTIDE SEQUENCE [LARGE SCALE GENOMIC DNA]</scope>
    <source>
        <strain evidence="20">MT8872</strain>
    </source>
</reference>
<dbReference type="SUPFAM" id="SSF57184">
    <property type="entry name" value="Growth factor receptor domain"/>
    <property type="match status" value="1"/>
</dbReference>
<evidence type="ECO:0000256" key="13">
    <source>
        <dbReference type="PROSITE-ProRule" id="PRU00124"/>
    </source>
</evidence>
<feature type="region of interest" description="Disordered" evidence="15">
    <location>
        <begin position="910"/>
        <end position="934"/>
    </location>
</feature>
<feature type="disulfide bond" evidence="13">
    <location>
        <begin position="200"/>
        <end position="218"/>
    </location>
</feature>
<dbReference type="AlphaFoldDB" id="A0A7E4VR66"/>
<dbReference type="SMART" id="SM00192">
    <property type="entry name" value="LDLa"/>
    <property type="match status" value="6"/>
</dbReference>